<gene>
    <name evidence="8" type="ORF">EIP75_23310</name>
</gene>
<comment type="subcellular location">
    <subcellularLocation>
        <location evidence="1">Membrane</location>
        <topology evidence="1">Multi-pass membrane protein</topology>
    </subcellularLocation>
</comment>
<keyword evidence="4 6" id="KW-1133">Transmembrane helix</keyword>
<dbReference type="InterPro" id="IPR007267">
    <property type="entry name" value="GtrA_DPMS_TM"/>
</dbReference>
<dbReference type="AlphaFoldDB" id="A0A426UZG0"/>
<dbReference type="GO" id="GO:0005886">
    <property type="term" value="C:plasma membrane"/>
    <property type="evidence" value="ECO:0007669"/>
    <property type="project" value="TreeGrafter"/>
</dbReference>
<evidence type="ECO:0000256" key="1">
    <source>
        <dbReference type="ARBA" id="ARBA00004141"/>
    </source>
</evidence>
<feature type="domain" description="GtrA/DPMS transmembrane" evidence="7">
    <location>
        <begin position="31"/>
        <end position="146"/>
    </location>
</feature>
<dbReference type="PANTHER" id="PTHR38459">
    <property type="entry name" value="PROPHAGE BACTOPRENOL-LINKED GLUCOSE TRANSLOCASE HOMOLOG"/>
    <property type="match status" value="1"/>
</dbReference>
<reference evidence="8 9" key="1">
    <citation type="submission" date="2018-12" db="EMBL/GenBank/DDBJ databases">
        <title>The whole draft genome of Aquabacterium sp. SJQ9.</title>
        <authorList>
            <person name="Sun L."/>
            <person name="Gao X."/>
            <person name="Chen W."/>
            <person name="Huang K."/>
        </authorList>
    </citation>
    <scope>NUCLEOTIDE SEQUENCE [LARGE SCALE GENOMIC DNA]</scope>
    <source>
        <strain evidence="8 9">SJQ9</strain>
    </source>
</reference>
<proteinExistence type="inferred from homology"/>
<comment type="similarity">
    <text evidence="2">Belongs to the GtrA family.</text>
</comment>
<keyword evidence="9" id="KW-1185">Reference proteome</keyword>
<sequence>MVVSRHEVSKMASLEGSRLHARSKEMRRVARFGMVGLVATVVHWLVTVSVTELLQLNPLVANTVGWGIAVAVSFAGHWSVTFGDHGGPLIRSGLRFLGVSALGFVANSILFGALLSINPSLYAFWLSLTLALVAVMTYLLSNLWAFRSD</sequence>
<dbReference type="Proteomes" id="UP000269265">
    <property type="component" value="Unassembled WGS sequence"/>
</dbReference>
<evidence type="ECO:0000259" key="7">
    <source>
        <dbReference type="Pfam" id="PF04138"/>
    </source>
</evidence>
<protein>
    <submittedName>
        <fullName evidence="8">GtrA family protein</fullName>
    </submittedName>
</protein>
<evidence type="ECO:0000313" key="9">
    <source>
        <dbReference type="Proteomes" id="UP000269265"/>
    </source>
</evidence>
<comment type="caution">
    <text evidence="8">The sequence shown here is derived from an EMBL/GenBank/DDBJ whole genome shotgun (WGS) entry which is preliminary data.</text>
</comment>
<dbReference type="Pfam" id="PF04138">
    <property type="entry name" value="GtrA_DPMS_TM"/>
    <property type="match status" value="1"/>
</dbReference>
<keyword evidence="5 6" id="KW-0472">Membrane</keyword>
<organism evidence="8 9">
    <name type="scientific">Aquabacterium soli</name>
    <dbReference type="NCBI Taxonomy" id="2493092"/>
    <lineage>
        <taxon>Bacteria</taxon>
        <taxon>Pseudomonadati</taxon>
        <taxon>Pseudomonadota</taxon>
        <taxon>Betaproteobacteria</taxon>
        <taxon>Burkholderiales</taxon>
        <taxon>Aquabacterium</taxon>
    </lineage>
</organism>
<evidence type="ECO:0000256" key="3">
    <source>
        <dbReference type="ARBA" id="ARBA00022692"/>
    </source>
</evidence>
<evidence type="ECO:0000256" key="6">
    <source>
        <dbReference type="SAM" id="Phobius"/>
    </source>
</evidence>
<keyword evidence="3 6" id="KW-0812">Transmembrane</keyword>
<evidence type="ECO:0000256" key="4">
    <source>
        <dbReference type="ARBA" id="ARBA00022989"/>
    </source>
</evidence>
<feature type="transmembrane region" description="Helical" evidence="6">
    <location>
        <begin position="123"/>
        <end position="146"/>
    </location>
</feature>
<feature type="transmembrane region" description="Helical" evidence="6">
    <location>
        <begin position="32"/>
        <end position="51"/>
    </location>
</feature>
<evidence type="ECO:0000256" key="5">
    <source>
        <dbReference type="ARBA" id="ARBA00023136"/>
    </source>
</evidence>
<evidence type="ECO:0000313" key="8">
    <source>
        <dbReference type="EMBL" id="RRR99973.1"/>
    </source>
</evidence>
<dbReference type="PANTHER" id="PTHR38459:SF1">
    <property type="entry name" value="PROPHAGE BACTOPRENOL-LINKED GLUCOSE TRANSLOCASE HOMOLOG"/>
    <property type="match status" value="1"/>
</dbReference>
<dbReference type="InterPro" id="IPR051401">
    <property type="entry name" value="GtrA_CellWall_Glycosyl"/>
</dbReference>
<evidence type="ECO:0000256" key="2">
    <source>
        <dbReference type="ARBA" id="ARBA00009399"/>
    </source>
</evidence>
<feature type="transmembrane region" description="Helical" evidence="6">
    <location>
        <begin position="63"/>
        <end position="82"/>
    </location>
</feature>
<accession>A0A426UZG0</accession>
<feature type="transmembrane region" description="Helical" evidence="6">
    <location>
        <begin position="94"/>
        <end position="117"/>
    </location>
</feature>
<dbReference type="GO" id="GO:0000271">
    <property type="term" value="P:polysaccharide biosynthetic process"/>
    <property type="evidence" value="ECO:0007669"/>
    <property type="project" value="InterPro"/>
</dbReference>
<dbReference type="EMBL" id="RSED01000037">
    <property type="protein sequence ID" value="RRR99973.1"/>
    <property type="molecule type" value="Genomic_DNA"/>
</dbReference>
<name>A0A426UZG0_9BURK</name>